<dbReference type="AlphaFoldDB" id="A0A1I7T7J0"/>
<sequence>MAVMMMRLQDEYCYHQHYSSFKSSPMDSATTSGYSSDSSSPSLPSPIPLIANPFYDPEYVIRKSRSSSESSSSSNGKQLIPNPFFDPSYAQKKSTQPSSNTPVSRELVKNPFYDPVYVSSRK</sequence>
<protein>
    <submittedName>
        <fullName evidence="3">Ovule protein</fullName>
    </submittedName>
</protein>
<accession>A0A1I7T7J0</accession>
<feature type="region of interest" description="Disordered" evidence="1">
    <location>
        <begin position="22"/>
        <end position="49"/>
    </location>
</feature>
<organism evidence="2 3">
    <name type="scientific">Caenorhabditis tropicalis</name>
    <dbReference type="NCBI Taxonomy" id="1561998"/>
    <lineage>
        <taxon>Eukaryota</taxon>
        <taxon>Metazoa</taxon>
        <taxon>Ecdysozoa</taxon>
        <taxon>Nematoda</taxon>
        <taxon>Chromadorea</taxon>
        <taxon>Rhabditida</taxon>
        <taxon>Rhabditina</taxon>
        <taxon>Rhabditomorpha</taxon>
        <taxon>Rhabditoidea</taxon>
        <taxon>Rhabditidae</taxon>
        <taxon>Peloderinae</taxon>
        <taxon>Caenorhabditis</taxon>
    </lineage>
</organism>
<evidence type="ECO:0000313" key="3">
    <source>
        <dbReference type="WBParaSite" id="Csp11.Scaffold532.g3179.t1"/>
    </source>
</evidence>
<reference evidence="3" key="1">
    <citation type="submission" date="2016-11" db="UniProtKB">
        <authorList>
            <consortium name="WormBaseParasite"/>
        </authorList>
    </citation>
    <scope>IDENTIFICATION</scope>
</reference>
<keyword evidence="2" id="KW-1185">Reference proteome</keyword>
<feature type="compositionally biased region" description="Low complexity" evidence="1">
    <location>
        <begin position="27"/>
        <end position="42"/>
    </location>
</feature>
<feature type="region of interest" description="Disordered" evidence="1">
    <location>
        <begin position="63"/>
        <end position="106"/>
    </location>
</feature>
<dbReference type="Proteomes" id="UP000095282">
    <property type="component" value="Unplaced"/>
</dbReference>
<proteinExistence type="predicted"/>
<feature type="compositionally biased region" description="Polar residues" evidence="1">
    <location>
        <begin position="91"/>
        <end position="103"/>
    </location>
</feature>
<evidence type="ECO:0000256" key="1">
    <source>
        <dbReference type="SAM" id="MobiDB-lite"/>
    </source>
</evidence>
<evidence type="ECO:0000313" key="2">
    <source>
        <dbReference type="Proteomes" id="UP000095282"/>
    </source>
</evidence>
<dbReference type="WBParaSite" id="Csp11.Scaffold532.g3179.t1">
    <property type="protein sequence ID" value="Csp11.Scaffold532.g3179.t1"/>
    <property type="gene ID" value="Csp11.Scaffold532.g3179"/>
</dbReference>
<name>A0A1I7T7J0_9PELO</name>
<dbReference type="eggNOG" id="ENOG502T9EQ">
    <property type="taxonomic scope" value="Eukaryota"/>
</dbReference>